<evidence type="ECO:0000256" key="1">
    <source>
        <dbReference type="SAM" id="MobiDB-lite"/>
    </source>
</evidence>
<dbReference type="Proteomes" id="UP000518266">
    <property type="component" value="Unassembled WGS sequence"/>
</dbReference>
<gene>
    <name evidence="2" type="ORF">F7725_027885</name>
</gene>
<dbReference type="AlphaFoldDB" id="A0A7J5XFH1"/>
<reference evidence="2 3" key="1">
    <citation type="submission" date="2020-03" db="EMBL/GenBank/DDBJ databases">
        <title>Dissostichus mawsoni Genome sequencing and assembly.</title>
        <authorList>
            <person name="Park H."/>
        </authorList>
    </citation>
    <scope>NUCLEOTIDE SEQUENCE [LARGE SCALE GENOMIC DNA]</scope>
    <source>
        <strain evidence="2">DM0001</strain>
        <tissue evidence="2">Muscle</tissue>
    </source>
</reference>
<proteinExistence type="predicted"/>
<dbReference type="EMBL" id="JAAKFY010000025">
    <property type="protein sequence ID" value="KAF3835327.1"/>
    <property type="molecule type" value="Genomic_DNA"/>
</dbReference>
<feature type="region of interest" description="Disordered" evidence="1">
    <location>
        <begin position="144"/>
        <end position="187"/>
    </location>
</feature>
<evidence type="ECO:0000313" key="2">
    <source>
        <dbReference type="EMBL" id="KAF3835327.1"/>
    </source>
</evidence>
<evidence type="ECO:0000313" key="3">
    <source>
        <dbReference type="Proteomes" id="UP000518266"/>
    </source>
</evidence>
<keyword evidence="3" id="KW-1185">Reference proteome</keyword>
<organism evidence="2 3">
    <name type="scientific">Dissostichus mawsoni</name>
    <name type="common">Antarctic cod</name>
    <dbReference type="NCBI Taxonomy" id="36200"/>
    <lineage>
        <taxon>Eukaryota</taxon>
        <taxon>Metazoa</taxon>
        <taxon>Chordata</taxon>
        <taxon>Craniata</taxon>
        <taxon>Vertebrata</taxon>
        <taxon>Euteleostomi</taxon>
        <taxon>Actinopterygii</taxon>
        <taxon>Neopterygii</taxon>
        <taxon>Teleostei</taxon>
        <taxon>Neoteleostei</taxon>
        <taxon>Acanthomorphata</taxon>
        <taxon>Eupercaria</taxon>
        <taxon>Perciformes</taxon>
        <taxon>Notothenioidei</taxon>
        <taxon>Nototheniidae</taxon>
        <taxon>Dissostichus</taxon>
    </lineage>
</organism>
<name>A0A7J5XFH1_DISMA</name>
<accession>A0A7J5XFH1</accession>
<comment type="caution">
    <text evidence="2">The sequence shown here is derived from an EMBL/GenBank/DDBJ whole genome shotgun (WGS) entry which is preliminary data.</text>
</comment>
<sequence length="208" mass="22870">MMGQAGLMTLIKKVSSSQDNGRERNTITAFTAVPDPLTENLVHTGLPYVSVSAITWWSRVTLAFTFVPGRALKHPLTEHKPLALLDRQRHSLGNPRELAETETPSVTQWTLSMMQGHSRQGNPEAEKTAGGKTASLRCPIPRQAQRHAGSQLTPPRSRDVGLEVNRSTFTAPDGPEHRGEGQLRGQHSYKGLVRRLAVALPEGEEWGE</sequence>
<protein>
    <submittedName>
        <fullName evidence="2">Uncharacterized protein</fullName>
    </submittedName>
</protein>